<dbReference type="KEGG" id="dfa:DFA_10568"/>
<dbReference type="RefSeq" id="XP_004354468.1">
    <property type="nucleotide sequence ID" value="XM_004354416.1"/>
</dbReference>
<accession>F4QAK7</accession>
<evidence type="ECO:0000313" key="1">
    <source>
        <dbReference type="EMBL" id="EGG15726.1"/>
    </source>
</evidence>
<dbReference type="AlphaFoldDB" id="F4QAK7"/>
<protein>
    <submittedName>
        <fullName evidence="1">Uncharacterized protein</fullName>
    </submittedName>
</protein>
<dbReference type="EMBL" id="GL883026">
    <property type="protein sequence ID" value="EGG15726.1"/>
    <property type="molecule type" value="Genomic_DNA"/>
</dbReference>
<reference evidence="2" key="1">
    <citation type="journal article" date="2011" name="Genome Res.">
        <title>Phylogeny-wide analysis of social amoeba genomes highlights ancient origins for complex intercellular communication.</title>
        <authorList>
            <person name="Heidel A.J."/>
            <person name="Lawal H.M."/>
            <person name="Felder M."/>
            <person name="Schilde C."/>
            <person name="Helps N.R."/>
            <person name="Tunggal B."/>
            <person name="Rivero F."/>
            <person name="John U."/>
            <person name="Schleicher M."/>
            <person name="Eichinger L."/>
            <person name="Platzer M."/>
            <person name="Noegel A.A."/>
            <person name="Schaap P."/>
            <person name="Gloeckner G."/>
        </authorList>
    </citation>
    <scope>NUCLEOTIDE SEQUENCE [LARGE SCALE GENOMIC DNA]</scope>
    <source>
        <strain evidence="2">SH3</strain>
    </source>
</reference>
<sequence length="173" mass="19960">MEGRATGYHVRKFDDLEHETSCYTRTSEAIHKQCEQLDQTDKKIDKSEKEFELKNQLVPGIETFEAQFGAFNVVEADLRAYCAILNSAKVVTILSNDDELLNRLYRLVYTYLPLTVKFITKKINLTTSNAIERISRLNHRLKHLSSLNADQSNTHSTYVAIKRLMFSYAIKHA</sequence>
<keyword evidence="2" id="KW-1185">Reference proteome</keyword>
<dbReference type="GeneID" id="14867136"/>
<proteinExistence type="predicted"/>
<name>F4QAK7_CACFS</name>
<organism evidence="1 2">
    <name type="scientific">Cavenderia fasciculata</name>
    <name type="common">Slime mold</name>
    <name type="synonym">Dictyostelium fasciculatum</name>
    <dbReference type="NCBI Taxonomy" id="261658"/>
    <lineage>
        <taxon>Eukaryota</taxon>
        <taxon>Amoebozoa</taxon>
        <taxon>Evosea</taxon>
        <taxon>Eumycetozoa</taxon>
        <taxon>Dictyostelia</taxon>
        <taxon>Acytosteliales</taxon>
        <taxon>Cavenderiaceae</taxon>
        <taxon>Cavenderia</taxon>
    </lineage>
</organism>
<dbReference type="Proteomes" id="UP000007797">
    <property type="component" value="Unassembled WGS sequence"/>
</dbReference>
<gene>
    <name evidence="1" type="ORF">DFA_10568</name>
</gene>
<evidence type="ECO:0000313" key="2">
    <source>
        <dbReference type="Proteomes" id="UP000007797"/>
    </source>
</evidence>